<dbReference type="PANTHER" id="PTHR30143:SF0">
    <property type="entry name" value="2-KETO-4-PENTENOATE HYDRATASE"/>
    <property type="match status" value="1"/>
</dbReference>
<proteinExistence type="predicted"/>
<reference evidence="2" key="2">
    <citation type="submission" date="2020-09" db="EMBL/GenBank/DDBJ databases">
        <authorList>
            <person name="Sun Q."/>
            <person name="Ohkuma M."/>
        </authorList>
    </citation>
    <scope>NUCLEOTIDE SEQUENCE</scope>
    <source>
        <strain evidence="2">JCM 30078</strain>
    </source>
</reference>
<dbReference type="GO" id="GO:0005737">
    <property type="term" value="C:cytoplasm"/>
    <property type="evidence" value="ECO:0007669"/>
    <property type="project" value="TreeGrafter"/>
</dbReference>
<keyword evidence="1" id="KW-0058">Aromatic hydrocarbons catabolism</keyword>
<dbReference type="PANTHER" id="PTHR30143">
    <property type="entry name" value="ACID HYDRATASE"/>
    <property type="match status" value="1"/>
</dbReference>
<dbReference type="SUPFAM" id="SSF56529">
    <property type="entry name" value="FAH"/>
    <property type="match status" value="1"/>
</dbReference>
<dbReference type="Gene3D" id="3.90.850.10">
    <property type="entry name" value="Fumarylacetoacetase-like, C-terminal domain"/>
    <property type="match status" value="1"/>
</dbReference>
<dbReference type="RefSeq" id="WP_188982347.1">
    <property type="nucleotide sequence ID" value="NZ_BMPO01000003.1"/>
</dbReference>
<name>A0A917PR59_9PSED</name>
<dbReference type="InterPro" id="IPR050772">
    <property type="entry name" value="Hydratase-Decarb/MhpD_sf"/>
</dbReference>
<evidence type="ECO:0000313" key="3">
    <source>
        <dbReference type="Proteomes" id="UP000635983"/>
    </source>
</evidence>
<reference evidence="2" key="1">
    <citation type="journal article" date="2014" name="Int. J. Syst. Evol. Microbiol.">
        <title>Complete genome sequence of Corynebacterium casei LMG S-19264T (=DSM 44701T), isolated from a smear-ripened cheese.</title>
        <authorList>
            <consortium name="US DOE Joint Genome Institute (JGI-PGF)"/>
            <person name="Walter F."/>
            <person name="Albersmeier A."/>
            <person name="Kalinowski J."/>
            <person name="Ruckert C."/>
        </authorList>
    </citation>
    <scope>NUCLEOTIDE SEQUENCE</scope>
    <source>
        <strain evidence="2">JCM 30078</strain>
    </source>
</reference>
<dbReference type="Proteomes" id="UP000635983">
    <property type="component" value="Unassembled WGS sequence"/>
</dbReference>
<evidence type="ECO:0000313" key="2">
    <source>
        <dbReference type="EMBL" id="GGJ88628.1"/>
    </source>
</evidence>
<comment type="caution">
    <text evidence="2">The sequence shown here is derived from an EMBL/GenBank/DDBJ whole genome shotgun (WGS) entry which is preliminary data.</text>
</comment>
<dbReference type="GO" id="GO:0008684">
    <property type="term" value="F:2-oxopent-4-enoate hydratase activity"/>
    <property type="evidence" value="ECO:0007669"/>
    <property type="project" value="TreeGrafter"/>
</dbReference>
<evidence type="ECO:0000256" key="1">
    <source>
        <dbReference type="ARBA" id="ARBA00022797"/>
    </source>
</evidence>
<dbReference type="AlphaFoldDB" id="A0A917PR59"/>
<dbReference type="EMBL" id="BMPO01000003">
    <property type="protein sequence ID" value="GGJ88628.1"/>
    <property type="molecule type" value="Genomic_DNA"/>
</dbReference>
<gene>
    <name evidence="2" type="ORF">GCM10009304_12850</name>
</gene>
<dbReference type="InterPro" id="IPR036663">
    <property type="entry name" value="Fumarylacetoacetase_C_sf"/>
</dbReference>
<keyword evidence="3" id="KW-1185">Reference proteome</keyword>
<protein>
    <submittedName>
        <fullName evidence="2">Hydratase</fullName>
    </submittedName>
</protein>
<sequence>MTSPATRLAELLVQAQQEQTLLHEIPHDLTPQDRDAAYCVQDETLKLRGVEAGGWKVGSKSDTDPIRGSVLPRDCLFPTGHAFEHARYRPAGLELEIAFRFKHAFDARDEPYSNEEVMDAIGEMAAAIELVSSRFSTYPQVEPLIQLADLLNHGALVVGKFVPYRKDFDFIAPAVELTFAEENIVPAETGNPAGDPRRLLPWLVNHYTQHGQTLPKDFVVTTGSYTGMHFAKTPGELHGQIVGLPDVSLRLV</sequence>
<organism evidence="2 3">
    <name type="scientific">Pseudomonas matsuisoli</name>
    <dbReference type="NCBI Taxonomy" id="1515666"/>
    <lineage>
        <taxon>Bacteria</taxon>
        <taxon>Pseudomonadati</taxon>
        <taxon>Pseudomonadota</taxon>
        <taxon>Gammaproteobacteria</taxon>
        <taxon>Pseudomonadales</taxon>
        <taxon>Pseudomonadaceae</taxon>
        <taxon>Pseudomonas</taxon>
    </lineage>
</organism>
<accession>A0A917PR59</accession>